<sequence>MRHRSLTVGVFSPSVLLRVTRAAGLFDQHGLTVTEVPAASSPAQFRDLFDGAIDAAFTSPDNVIAYRFAPDNPLGRTGDVRILAALDRGLGLGVYAAPGVTGPDDLRGAVAGVDVPDSGFAFGLYAALESLGLKAPCAGPGDYEVAALGSTPRRLAALLDGRCAATVLGAGSELRAEAAGAVRLAGLTEVCGPYLGTVLTAVGPRRARAAHALTSALAQTARLIVSGVLDHLVLEQTRAALDLPDDLAARYAARLRDPADGLVPDGAADRAALDTVLGLRLRYRPGDAALATALDPARGLLDPQAC</sequence>
<dbReference type="GO" id="GO:0042597">
    <property type="term" value="C:periplasmic space"/>
    <property type="evidence" value="ECO:0007669"/>
    <property type="project" value="UniProtKB-SubCell"/>
</dbReference>
<proteinExistence type="inferred from homology"/>
<comment type="subcellular location">
    <subcellularLocation>
        <location evidence="1">Periplasm</location>
    </subcellularLocation>
</comment>
<accession>A0A516R2Z6</accession>
<dbReference type="RefSeq" id="WP_144001619.1">
    <property type="nucleotide sequence ID" value="NZ_CP040916.1"/>
</dbReference>
<dbReference type="Proteomes" id="UP000316806">
    <property type="component" value="Chromosome"/>
</dbReference>
<evidence type="ECO:0000256" key="2">
    <source>
        <dbReference type="ARBA" id="ARBA00010742"/>
    </source>
</evidence>
<dbReference type="PANTHER" id="PTHR30024">
    <property type="entry name" value="ALIPHATIC SULFONATES-BINDING PROTEIN-RELATED"/>
    <property type="match status" value="1"/>
</dbReference>
<evidence type="ECO:0000313" key="5">
    <source>
        <dbReference type="Proteomes" id="UP000316806"/>
    </source>
</evidence>
<gene>
    <name evidence="4" type="ORF">FH965_05180</name>
</gene>
<evidence type="ECO:0000256" key="1">
    <source>
        <dbReference type="ARBA" id="ARBA00004418"/>
    </source>
</evidence>
<reference evidence="4 5" key="1">
    <citation type="journal article" date="2019" name="J. Ind. Microbiol. Biotechnol.">
        <title>The complete genomic sequence of Streptomyces spectabilis NRRL-2792 and identification of secondary metabolite biosynthetic gene clusters.</title>
        <authorList>
            <person name="Sinha A."/>
            <person name="Phillips-Salemka S."/>
            <person name="Niraula T.A."/>
            <person name="Short K.A."/>
            <person name="Niraula N.P."/>
        </authorList>
    </citation>
    <scope>NUCLEOTIDE SEQUENCE [LARGE SCALE GENOMIC DNA]</scope>
    <source>
        <strain evidence="4 5">NRRL 2792</strain>
    </source>
</reference>
<organism evidence="4 5">
    <name type="scientific">Streptomyces spectabilis</name>
    <dbReference type="NCBI Taxonomy" id="68270"/>
    <lineage>
        <taxon>Bacteria</taxon>
        <taxon>Bacillati</taxon>
        <taxon>Actinomycetota</taxon>
        <taxon>Actinomycetes</taxon>
        <taxon>Kitasatosporales</taxon>
        <taxon>Streptomycetaceae</taxon>
        <taxon>Streptomyces</taxon>
    </lineage>
</organism>
<keyword evidence="3" id="KW-0732">Signal</keyword>
<dbReference type="AlphaFoldDB" id="A0A516R2Z6"/>
<dbReference type="PANTHER" id="PTHR30024:SF47">
    <property type="entry name" value="TAURINE-BINDING PERIPLASMIC PROTEIN"/>
    <property type="match status" value="1"/>
</dbReference>
<dbReference type="EMBL" id="CP040916">
    <property type="protein sequence ID" value="QDQ10022.1"/>
    <property type="molecule type" value="Genomic_DNA"/>
</dbReference>
<dbReference type="Gene3D" id="3.40.190.10">
    <property type="entry name" value="Periplasmic binding protein-like II"/>
    <property type="match status" value="2"/>
</dbReference>
<dbReference type="SUPFAM" id="SSF53850">
    <property type="entry name" value="Periplasmic binding protein-like II"/>
    <property type="match status" value="1"/>
</dbReference>
<name>A0A516R2Z6_STRST</name>
<evidence type="ECO:0000313" key="4">
    <source>
        <dbReference type="EMBL" id="QDQ10022.1"/>
    </source>
</evidence>
<dbReference type="GO" id="GO:0042918">
    <property type="term" value="P:alkanesulfonate transmembrane transport"/>
    <property type="evidence" value="ECO:0007669"/>
    <property type="project" value="TreeGrafter"/>
</dbReference>
<comment type="similarity">
    <text evidence="2">Belongs to the bacterial solute-binding protein SsuA/TauA family.</text>
</comment>
<protein>
    <submittedName>
        <fullName evidence="4">ABC transporter substrate-binding protein</fullName>
    </submittedName>
</protein>
<evidence type="ECO:0000256" key="3">
    <source>
        <dbReference type="ARBA" id="ARBA00022729"/>
    </source>
</evidence>